<feature type="region of interest" description="Disordered" evidence="1">
    <location>
        <begin position="248"/>
        <end position="292"/>
    </location>
</feature>
<protein>
    <submittedName>
        <fullName evidence="2">Uncharacterized protein</fullName>
    </submittedName>
</protein>
<feature type="region of interest" description="Disordered" evidence="1">
    <location>
        <begin position="537"/>
        <end position="608"/>
    </location>
</feature>
<comment type="caution">
    <text evidence="2">The sequence shown here is derived from an EMBL/GenBank/DDBJ whole genome shotgun (WGS) entry which is preliminary data.</text>
</comment>
<organism evidence="2 3">
    <name type="scientific">Rubroshorea leprosula</name>
    <dbReference type="NCBI Taxonomy" id="152421"/>
    <lineage>
        <taxon>Eukaryota</taxon>
        <taxon>Viridiplantae</taxon>
        <taxon>Streptophyta</taxon>
        <taxon>Embryophyta</taxon>
        <taxon>Tracheophyta</taxon>
        <taxon>Spermatophyta</taxon>
        <taxon>Magnoliopsida</taxon>
        <taxon>eudicotyledons</taxon>
        <taxon>Gunneridae</taxon>
        <taxon>Pentapetalae</taxon>
        <taxon>rosids</taxon>
        <taxon>malvids</taxon>
        <taxon>Malvales</taxon>
        <taxon>Dipterocarpaceae</taxon>
        <taxon>Rubroshorea</taxon>
    </lineage>
</organism>
<feature type="region of interest" description="Disordered" evidence="1">
    <location>
        <begin position="1"/>
        <end position="49"/>
    </location>
</feature>
<accession>A0AAV5KRN8</accession>
<evidence type="ECO:0000313" key="3">
    <source>
        <dbReference type="Proteomes" id="UP001054252"/>
    </source>
</evidence>
<feature type="compositionally biased region" description="Basic and acidic residues" evidence="1">
    <location>
        <begin position="35"/>
        <end position="47"/>
    </location>
</feature>
<feature type="compositionally biased region" description="Pro residues" evidence="1">
    <location>
        <begin position="581"/>
        <end position="608"/>
    </location>
</feature>
<feature type="compositionally biased region" description="Acidic residues" evidence="1">
    <location>
        <begin position="537"/>
        <end position="546"/>
    </location>
</feature>
<feature type="compositionally biased region" description="Low complexity" evidence="1">
    <location>
        <begin position="547"/>
        <end position="556"/>
    </location>
</feature>
<proteinExistence type="predicted"/>
<dbReference type="AlphaFoldDB" id="A0AAV5KRN8"/>
<keyword evidence="3" id="KW-1185">Reference proteome</keyword>
<gene>
    <name evidence="2" type="ORF">SLEP1_g36333</name>
</gene>
<evidence type="ECO:0000256" key="1">
    <source>
        <dbReference type="SAM" id="MobiDB-lite"/>
    </source>
</evidence>
<dbReference type="EMBL" id="BPVZ01000074">
    <property type="protein sequence ID" value="GKV27128.1"/>
    <property type="molecule type" value="Genomic_DNA"/>
</dbReference>
<sequence>MSSEGTMSVVGSEVMPLDYRSIDSKRSPSPTSSKRTVEERREQRVVKEEEDEIPLNVLEAESSVDGCYDPDLEIVSKVRGYVSELGSRDSLRGLVGNCNLPHHVLIRPAEVNERACSAPRDHWMPLYVHYLIAGLSKENRSLFSAGPSSIKGWKEKFFFVDDTEWSRRDAEVEQLAAWKAKKTKQNNYKLNEDEVEEVEKLVREEGDVVDILYLTSPKAIEAAELYGPSSLSEVEMDEFINAAGGLRIPKKPRKKSKTSTAADKGRSELAMGDSEEVSEEVAPLQRKKRKVAEPEVRGDEVIEFVPRPSTPEIDPEVREREEVEVRGSSKGKEFIPPHLYQKSLFEATNTTKVKRFLNSTLHESASWTNALAQEYTESKEKEEWEKEKKEMQMRLDEVLPSVIELQNDNDVLSTKLVLEECKRKICEEKLEAQDKYIDNMRKGAAELKKNVNLLVHNGMEEHIGNFLNSSTFENIVKLYWLPTVIVAFTDCRKKVKAQYSEVDVTTVTFGEQEEGVEEDEGHTIFPLAFDDELVAMEEEGEEEEEAQGAGVEDQAALAGVQPPEVHPVSFDEVQQLAPPEAKVPPLPAGDEPPQPPLLTEEQPPPSAE</sequence>
<feature type="compositionally biased region" description="Basic and acidic residues" evidence="1">
    <location>
        <begin position="315"/>
        <end position="330"/>
    </location>
</feature>
<dbReference type="Proteomes" id="UP001054252">
    <property type="component" value="Unassembled WGS sequence"/>
</dbReference>
<evidence type="ECO:0000313" key="2">
    <source>
        <dbReference type="EMBL" id="GKV27128.1"/>
    </source>
</evidence>
<reference evidence="2 3" key="1">
    <citation type="journal article" date="2021" name="Commun. Biol.">
        <title>The genome of Shorea leprosula (Dipterocarpaceae) highlights the ecological relevance of drought in aseasonal tropical rainforests.</title>
        <authorList>
            <person name="Ng K.K.S."/>
            <person name="Kobayashi M.J."/>
            <person name="Fawcett J.A."/>
            <person name="Hatakeyama M."/>
            <person name="Paape T."/>
            <person name="Ng C.H."/>
            <person name="Ang C.C."/>
            <person name="Tnah L.H."/>
            <person name="Lee C.T."/>
            <person name="Nishiyama T."/>
            <person name="Sese J."/>
            <person name="O'Brien M.J."/>
            <person name="Copetti D."/>
            <person name="Mohd Noor M.I."/>
            <person name="Ong R.C."/>
            <person name="Putra M."/>
            <person name="Sireger I.Z."/>
            <person name="Indrioko S."/>
            <person name="Kosugi Y."/>
            <person name="Izuno A."/>
            <person name="Isagi Y."/>
            <person name="Lee S.L."/>
            <person name="Shimizu K.K."/>
        </authorList>
    </citation>
    <scope>NUCLEOTIDE SEQUENCE [LARGE SCALE GENOMIC DNA]</scope>
    <source>
        <strain evidence="2">214</strain>
    </source>
</reference>
<name>A0AAV5KRN8_9ROSI</name>
<feature type="region of interest" description="Disordered" evidence="1">
    <location>
        <begin position="306"/>
        <end position="330"/>
    </location>
</feature>
<feature type="compositionally biased region" description="Basic residues" evidence="1">
    <location>
        <begin position="248"/>
        <end position="257"/>
    </location>
</feature>